<evidence type="ECO:0000313" key="8">
    <source>
        <dbReference type="Proteomes" id="UP000275069"/>
    </source>
</evidence>
<gene>
    <name evidence="7" type="ORF">D7I44_12315</name>
</gene>
<dbReference type="RefSeq" id="WP_120789764.1">
    <property type="nucleotide sequence ID" value="NZ_CP032624.1"/>
</dbReference>
<evidence type="ECO:0000256" key="4">
    <source>
        <dbReference type="ARBA" id="ARBA00022989"/>
    </source>
</evidence>
<evidence type="ECO:0000313" key="7">
    <source>
        <dbReference type="EMBL" id="AYG04234.1"/>
    </source>
</evidence>
<keyword evidence="4 6" id="KW-1133">Transmembrane helix</keyword>
<protein>
    <submittedName>
        <fullName evidence="7">YihY/virulence factor BrkB family protein</fullName>
    </submittedName>
</protein>
<sequence>MTVRESGASAVEQVRDVAQRARETRLVRFVQRYTRANGPLLGAGMAYQSVFALFAALWVGFSVAGIWIRSNDDLYKQIIAIVNQAVPGLIGVDGVITPQTLAGAGVTLSITAIIALIGLVWTALTWLSWTRRAIRILFGVGRDKRGFIVQRSVDAVQALAFGVGLIVSALIAVLTRQFLTGILDYAGLDSGSPVSRFWLGALSVGVSLLINFGTLAGMYRVLSRLYIPWRSLLLGAALGAVALSVLSQASSLLLGGATRNALLAPFAVFVGLLLWFNFVCQVILLGAAWIAVGMEDRGISARRLTAEEQEEERRRAEFAAHVEAAREAVREASARYEASSGWIEKRRNRRALLHTLRILQNVTAGDPERLPRA</sequence>
<keyword evidence="2" id="KW-1003">Cell membrane</keyword>
<keyword evidence="5 6" id="KW-0472">Membrane</keyword>
<dbReference type="Pfam" id="PF03631">
    <property type="entry name" value="Virul_fac_BrkB"/>
    <property type="match status" value="1"/>
</dbReference>
<evidence type="ECO:0000256" key="3">
    <source>
        <dbReference type="ARBA" id="ARBA00022692"/>
    </source>
</evidence>
<dbReference type="GO" id="GO:0005886">
    <property type="term" value="C:plasma membrane"/>
    <property type="evidence" value="ECO:0007669"/>
    <property type="project" value="UniProtKB-SubCell"/>
</dbReference>
<feature type="transmembrane region" description="Helical" evidence="6">
    <location>
        <begin position="197"/>
        <end position="219"/>
    </location>
</feature>
<organism evidence="7 8">
    <name type="scientific">Gryllotalpicola protaetiae</name>
    <dbReference type="NCBI Taxonomy" id="2419771"/>
    <lineage>
        <taxon>Bacteria</taxon>
        <taxon>Bacillati</taxon>
        <taxon>Actinomycetota</taxon>
        <taxon>Actinomycetes</taxon>
        <taxon>Micrococcales</taxon>
        <taxon>Microbacteriaceae</taxon>
        <taxon>Gryllotalpicola</taxon>
    </lineage>
</organism>
<evidence type="ECO:0000256" key="5">
    <source>
        <dbReference type="ARBA" id="ARBA00023136"/>
    </source>
</evidence>
<comment type="subcellular location">
    <subcellularLocation>
        <location evidence="1">Cell membrane</location>
        <topology evidence="1">Multi-pass membrane protein</topology>
    </subcellularLocation>
</comment>
<dbReference type="KEGG" id="gry:D7I44_12315"/>
<reference evidence="7 8" key="1">
    <citation type="submission" date="2018-09" db="EMBL/GenBank/DDBJ databases">
        <title>Genome sequencing of strain 2DFW10M-5.</title>
        <authorList>
            <person name="Heo J."/>
            <person name="Kim S.-J."/>
            <person name="Kwon S.-W."/>
        </authorList>
    </citation>
    <scope>NUCLEOTIDE SEQUENCE [LARGE SCALE GENOMIC DNA]</scope>
    <source>
        <strain evidence="7 8">2DFW10M-5</strain>
    </source>
</reference>
<feature type="transmembrane region" description="Helical" evidence="6">
    <location>
        <begin position="155"/>
        <end position="177"/>
    </location>
</feature>
<dbReference type="EMBL" id="CP032624">
    <property type="protein sequence ID" value="AYG04234.1"/>
    <property type="molecule type" value="Genomic_DNA"/>
</dbReference>
<dbReference type="AlphaFoldDB" id="A0A387BQ90"/>
<feature type="transmembrane region" description="Helical" evidence="6">
    <location>
        <begin position="45"/>
        <end position="66"/>
    </location>
</feature>
<feature type="transmembrane region" description="Helical" evidence="6">
    <location>
        <begin position="78"/>
        <end position="96"/>
    </location>
</feature>
<keyword evidence="3 6" id="KW-0812">Transmembrane</keyword>
<feature type="transmembrane region" description="Helical" evidence="6">
    <location>
        <begin position="266"/>
        <end position="292"/>
    </location>
</feature>
<dbReference type="PANTHER" id="PTHR30213:SF1">
    <property type="entry name" value="INNER MEMBRANE PROTEIN YHJD"/>
    <property type="match status" value="1"/>
</dbReference>
<dbReference type="PANTHER" id="PTHR30213">
    <property type="entry name" value="INNER MEMBRANE PROTEIN YHJD"/>
    <property type="match status" value="1"/>
</dbReference>
<proteinExistence type="predicted"/>
<evidence type="ECO:0000256" key="6">
    <source>
        <dbReference type="SAM" id="Phobius"/>
    </source>
</evidence>
<evidence type="ECO:0000256" key="1">
    <source>
        <dbReference type="ARBA" id="ARBA00004651"/>
    </source>
</evidence>
<accession>A0A387BQ90</accession>
<evidence type="ECO:0000256" key="2">
    <source>
        <dbReference type="ARBA" id="ARBA00022475"/>
    </source>
</evidence>
<dbReference type="Proteomes" id="UP000275069">
    <property type="component" value="Chromosome"/>
</dbReference>
<keyword evidence="8" id="KW-1185">Reference proteome</keyword>
<name>A0A387BQ90_9MICO</name>
<dbReference type="InterPro" id="IPR017039">
    <property type="entry name" value="Virul_fac_BrkB"/>
</dbReference>
<feature type="transmembrane region" description="Helical" evidence="6">
    <location>
        <begin position="102"/>
        <end position="127"/>
    </location>
</feature>
<dbReference type="OrthoDB" id="3229302at2"/>
<feature type="transmembrane region" description="Helical" evidence="6">
    <location>
        <begin position="231"/>
        <end position="254"/>
    </location>
</feature>